<gene>
    <name evidence="1" type="ORF">A3840_09750</name>
</gene>
<reference evidence="1 2" key="1">
    <citation type="submission" date="2016-03" db="EMBL/GenBank/DDBJ databases">
        <title>Genome sequencing of Devosia sp. S37.</title>
        <authorList>
            <person name="Mohd Nor M."/>
        </authorList>
    </citation>
    <scope>NUCLEOTIDE SEQUENCE [LARGE SCALE GENOMIC DNA]</scope>
    <source>
        <strain evidence="1 2">S37</strain>
    </source>
</reference>
<dbReference type="EMBL" id="LVVY01000083">
    <property type="protein sequence ID" value="OAM77478.1"/>
    <property type="molecule type" value="Genomic_DNA"/>
</dbReference>
<keyword evidence="2" id="KW-1185">Reference proteome</keyword>
<accession>A0A178HZV0</accession>
<comment type="caution">
    <text evidence="1">The sequence shown here is derived from an EMBL/GenBank/DDBJ whole genome shotgun (WGS) entry which is preliminary data.</text>
</comment>
<proteinExistence type="predicted"/>
<evidence type="ECO:0000313" key="1">
    <source>
        <dbReference type="EMBL" id="OAM77478.1"/>
    </source>
</evidence>
<name>A0A178HZV0_9HYPH</name>
<organism evidence="1 2">
    <name type="scientific">Devosia elaeis</name>
    <dbReference type="NCBI Taxonomy" id="1770058"/>
    <lineage>
        <taxon>Bacteria</taxon>
        <taxon>Pseudomonadati</taxon>
        <taxon>Pseudomonadota</taxon>
        <taxon>Alphaproteobacteria</taxon>
        <taxon>Hyphomicrobiales</taxon>
        <taxon>Devosiaceae</taxon>
        <taxon>Devosia</taxon>
    </lineage>
</organism>
<evidence type="ECO:0000313" key="2">
    <source>
        <dbReference type="Proteomes" id="UP000078389"/>
    </source>
</evidence>
<dbReference type="STRING" id="1770058.A3840_09750"/>
<dbReference type="AlphaFoldDB" id="A0A178HZV0"/>
<sequence>MRVARLVVFTHLTHDLRDGASRSFACSAAEARHYADQIGAPILIADITPSLAGGYVAQGILAGFRPDGANGALAVVEDIHAFPRDIPFQKPPPEAEGLAELPGDLFERIIAVARPASDFDEAFSPYRPMAPQDAFAAQLARRQDRRCCFSDVRTHRGEAFIIRPLALGGTWDIGNFLFLDPEPGALFANFAWTIGPRLEILIDAYAVTPDIADTVNRSGMLAIGDSMIATLDRAAIAWHSEHFFQRLRA</sequence>
<protein>
    <submittedName>
        <fullName evidence="1">Uncharacterized protein</fullName>
    </submittedName>
</protein>
<dbReference type="Proteomes" id="UP000078389">
    <property type="component" value="Unassembled WGS sequence"/>
</dbReference>